<keyword evidence="2" id="KW-1185">Reference proteome</keyword>
<dbReference type="InterPro" id="IPR050500">
    <property type="entry name" value="Phos_Acetyltrans/Butyryltrans"/>
</dbReference>
<reference evidence="1" key="1">
    <citation type="submission" date="2020-11" db="EMBL/GenBank/DDBJ databases">
        <authorList>
            <person name="Kim M.K."/>
        </authorList>
    </citation>
    <scope>NUCLEOTIDE SEQUENCE</scope>
    <source>
        <strain evidence="1">BT350</strain>
    </source>
</reference>
<dbReference type="EMBL" id="JADQDO010000013">
    <property type="protein sequence ID" value="MBF9235408.1"/>
    <property type="molecule type" value="Genomic_DNA"/>
</dbReference>
<proteinExistence type="predicted"/>
<dbReference type="AlphaFoldDB" id="A0A931BSY8"/>
<accession>A0A931BSY8</accession>
<gene>
    <name evidence="1" type="ORF">I2H38_18760</name>
</gene>
<name>A0A931BSY8_9HYPH</name>
<evidence type="ECO:0000313" key="2">
    <source>
        <dbReference type="Proteomes" id="UP000599312"/>
    </source>
</evidence>
<dbReference type="PANTHER" id="PTHR43356:SF2">
    <property type="entry name" value="PHOSPHATE ACETYLTRANSFERASE"/>
    <property type="match status" value="1"/>
</dbReference>
<organism evidence="1 2">
    <name type="scientific">Microvirga alba</name>
    <dbReference type="NCBI Taxonomy" id="2791025"/>
    <lineage>
        <taxon>Bacteria</taxon>
        <taxon>Pseudomonadati</taxon>
        <taxon>Pseudomonadota</taxon>
        <taxon>Alphaproteobacteria</taxon>
        <taxon>Hyphomicrobiales</taxon>
        <taxon>Methylobacteriaceae</taxon>
        <taxon>Microvirga</taxon>
    </lineage>
</organism>
<evidence type="ECO:0008006" key="3">
    <source>
        <dbReference type="Google" id="ProtNLM"/>
    </source>
</evidence>
<sequence length="153" mass="16394">MSLHASATEAAESLRRQERRHEKYERLVSVTLALPRLKVAVAHPCDVASLDAVMEAVEMGLIEPILVGPRDKIAAAAKDLGGDISALTIIDAPHSHASAHQAVGLVRAGKAEALMKGSLHTDELMSAVVQKEGGLRTARRIMTPARGRDHERS</sequence>
<dbReference type="PANTHER" id="PTHR43356">
    <property type="entry name" value="PHOSPHATE ACETYLTRANSFERASE"/>
    <property type="match status" value="1"/>
</dbReference>
<protein>
    <recommendedName>
        <fullName evidence="3">Phosphate acetyl/butaryl transferase domain-containing protein</fullName>
    </recommendedName>
</protein>
<dbReference type="SUPFAM" id="SSF53659">
    <property type="entry name" value="Isocitrate/Isopropylmalate dehydrogenase-like"/>
    <property type="match status" value="1"/>
</dbReference>
<dbReference type="Gene3D" id="3.40.718.10">
    <property type="entry name" value="Isopropylmalate Dehydrogenase"/>
    <property type="match status" value="1"/>
</dbReference>
<comment type="caution">
    <text evidence="1">The sequence shown here is derived from an EMBL/GenBank/DDBJ whole genome shotgun (WGS) entry which is preliminary data.</text>
</comment>
<dbReference type="Proteomes" id="UP000599312">
    <property type="component" value="Unassembled WGS sequence"/>
</dbReference>
<dbReference type="RefSeq" id="WP_196273403.1">
    <property type="nucleotide sequence ID" value="NZ_JADQDO010000013.1"/>
</dbReference>
<evidence type="ECO:0000313" key="1">
    <source>
        <dbReference type="EMBL" id="MBF9235408.1"/>
    </source>
</evidence>